<gene>
    <name evidence="6" type="ORF">TD95_001087</name>
</gene>
<dbReference type="PANTHER" id="PTHR11046:SF0">
    <property type="entry name" value="OLIGORIBONUCLEASE, MITOCHONDRIAL"/>
    <property type="match status" value="1"/>
</dbReference>
<dbReference type="Gene3D" id="3.30.420.10">
    <property type="entry name" value="Ribonuclease H-like superfamily/Ribonuclease H"/>
    <property type="match status" value="1"/>
</dbReference>
<keyword evidence="3" id="KW-0378">Hydrolase</keyword>
<sequence length="192" mass="21344">MTEAKLEPEGPLVWIDCEMTGLDPDSDHILEIFCLITTADLQVLDPVGFSAVIATPESRLLQMDAWCTRTHTATGLWSRVLSADAVTPAAAAAGLLEYIQQWVPQPRTALLAGSSVHADRAFLRRGVFAPVVEYLHYRILDVSAIKEAARRWCPERVLRDVPSKTGLHRAKEDILDSINEAKYYKEAIFARA</sequence>
<dbReference type="CDD" id="cd06135">
    <property type="entry name" value="Orn"/>
    <property type="match status" value="1"/>
</dbReference>
<comment type="caution">
    <text evidence="6">The sequence shown here is derived from an EMBL/GenBank/DDBJ whole genome shotgun (WGS) entry which is preliminary data.</text>
</comment>
<evidence type="ECO:0000256" key="3">
    <source>
        <dbReference type="ARBA" id="ARBA00022801"/>
    </source>
</evidence>
<keyword evidence="7" id="KW-1185">Reference proteome</keyword>
<dbReference type="SMART" id="SM00479">
    <property type="entry name" value="EXOIII"/>
    <property type="match status" value="1"/>
</dbReference>
<dbReference type="AlphaFoldDB" id="A0A0F4ZKA8"/>
<proteinExistence type="inferred from homology"/>
<feature type="domain" description="Exonuclease" evidence="5">
    <location>
        <begin position="11"/>
        <end position="190"/>
    </location>
</feature>
<evidence type="ECO:0000313" key="7">
    <source>
        <dbReference type="Proteomes" id="UP000033483"/>
    </source>
</evidence>
<dbReference type="OrthoDB" id="270189at2759"/>
<evidence type="ECO:0000256" key="1">
    <source>
        <dbReference type="ARBA" id="ARBA00009921"/>
    </source>
</evidence>
<dbReference type="GO" id="GO:0000175">
    <property type="term" value="F:3'-5'-RNA exonuclease activity"/>
    <property type="evidence" value="ECO:0007669"/>
    <property type="project" value="InterPro"/>
</dbReference>
<dbReference type="PANTHER" id="PTHR11046">
    <property type="entry name" value="OLIGORIBONUCLEASE, MITOCHONDRIAL"/>
    <property type="match status" value="1"/>
</dbReference>
<dbReference type="GO" id="GO:0005739">
    <property type="term" value="C:mitochondrion"/>
    <property type="evidence" value="ECO:0007669"/>
    <property type="project" value="TreeGrafter"/>
</dbReference>
<dbReference type="SUPFAM" id="SSF53098">
    <property type="entry name" value="Ribonuclease H-like"/>
    <property type="match status" value="1"/>
</dbReference>
<reference evidence="6 7" key="1">
    <citation type="submission" date="2015-03" db="EMBL/GenBank/DDBJ databases">
        <authorList>
            <person name="Radwan O."/>
            <person name="Al-Naeli F.A."/>
            <person name="Rendon G.A."/>
            <person name="Fields C."/>
        </authorList>
    </citation>
    <scope>NUCLEOTIDE SEQUENCE [LARGE SCALE GENOMIC DNA]</scope>
    <source>
        <strain evidence="6">CR-DP1</strain>
    </source>
</reference>
<comment type="similarity">
    <text evidence="1">Belongs to the oligoribonuclease family.</text>
</comment>
<evidence type="ECO:0000256" key="2">
    <source>
        <dbReference type="ARBA" id="ARBA00022722"/>
    </source>
</evidence>
<dbReference type="EMBL" id="LAEV01000351">
    <property type="protein sequence ID" value="KKA30571.1"/>
    <property type="molecule type" value="Genomic_DNA"/>
</dbReference>
<keyword evidence="2" id="KW-0540">Nuclease</keyword>
<dbReference type="InterPro" id="IPR013520">
    <property type="entry name" value="Ribonucl_H"/>
</dbReference>
<protein>
    <recommendedName>
        <fullName evidence="5">Exonuclease domain-containing protein</fullName>
    </recommendedName>
</protein>
<dbReference type="Pfam" id="PF00929">
    <property type="entry name" value="RNase_T"/>
    <property type="match status" value="1"/>
</dbReference>
<dbReference type="NCBIfam" id="NF003765">
    <property type="entry name" value="PRK05359.1"/>
    <property type="match status" value="1"/>
</dbReference>
<dbReference type="InterPro" id="IPR012337">
    <property type="entry name" value="RNaseH-like_sf"/>
</dbReference>
<evidence type="ECO:0000256" key="4">
    <source>
        <dbReference type="ARBA" id="ARBA00022839"/>
    </source>
</evidence>
<evidence type="ECO:0000313" key="6">
    <source>
        <dbReference type="EMBL" id="KKA30571.1"/>
    </source>
</evidence>
<dbReference type="InterPro" id="IPR022894">
    <property type="entry name" value="Oligoribonuclease"/>
</dbReference>
<organism evidence="6 7">
    <name type="scientific">Thielaviopsis punctulata</name>
    <dbReference type="NCBI Taxonomy" id="72032"/>
    <lineage>
        <taxon>Eukaryota</taxon>
        <taxon>Fungi</taxon>
        <taxon>Dikarya</taxon>
        <taxon>Ascomycota</taxon>
        <taxon>Pezizomycotina</taxon>
        <taxon>Sordariomycetes</taxon>
        <taxon>Hypocreomycetidae</taxon>
        <taxon>Microascales</taxon>
        <taxon>Ceratocystidaceae</taxon>
        <taxon>Thielaviopsis</taxon>
    </lineage>
</organism>
<dbReference type="InterPro" id="IPR036397">
    <property type="entry name" value="RNaseH_sf"/>
</dbReference>
<keyword evidence="4" id="KW-0269">Exonuclease</keyword>
<dbReference type="Proteomes" id="UP000033483">
    <property type="component" value="Unassembled WGS sequence"/>
</dbReference>
<evidence type="ECO:0000259" key="5">
    <source>
        <dbReference type="SMART" id="SM00479"/>
    </source>
</evidence>
<accession>A0A0F4ZKA8</accession>
<dbReference type="GO" id="GO:0003676">
    <property type="term" value="F:nucleic acid binding"/>
    <property type="evidence" value="ECO:0007669"/>
    <property type="project" value="InterPro"/>
</dbReference>
<name>A0A0F4ZKA8_9PEZI</name>